<dbReference type="PROSITE" id="PS50850">
    <property type="entry name" value="MFS"/>
    <property type="match status" value="1"/>
</dbReference>
<dbReference type="PANTHER" id="PTHR11360">
    <property type="entry name" value="MONOCARBOXYLATE TRANSPORTER"/>
    <property type="match status" value="1"/>
</dbReference>
<protein>
    <submittedName>
        <fullName evidence="5">Riboflavin transporter MCH5</fullName>
    </submittedName>
</protein>
<accession>A0A9P7AX13</accession>
<evidence type="ECO:0000313" key="5">
    <source>
        <dbReference type="EMBL" id="KAG0648897.1"/>
    </source>
</evidence>
<sequence length="458" mass="48909">MRTSGGRNIEDIETTLTDPVNSPFAPHAPPDVPLGCIDTERALPEGNGVLLNQAELIYYPEGGFAAWTVVFGAFCGLCGGVGTMNTMGVFQKHISQNQLHNYSDGDVGWIFGIYAFLSYACGLIVGPLFDKYNARWLIAAGGAGVSTAMFLAGSCQTYLHFMLVFGVLNGISTSLLFAPCFTVIGHWFNVRRGFATGLAALGGAVGGIIYPIVLQALIPRAGWAVATRALGFILAFLCSISCLLVRKRLPPMLNASVKLDLTILRKPTYAVAVAAVFMIECALFIPLTYMSSYATYMGFNDAFGSQLLIAINASSIFGRIIPGFFSDKLGRFNTMIFITSLMAISVLGIWLPVGNTKPGILTFAILFGFASGSGINLVPVCIGQLCRTEEYGKYYATCNTVVSIGLLIGIPTAGEIIKRSGGAYWGLIVFVGMSYVCGMIPLAVARIMAVGPRLKVIF</sequence>
<keyword evidence="3" id="KW-0472">Membrane</keyword>
<evidence type="ECO:0000256" key="3">
    <source>
        <dbReference type="SAM" id="Phobius"/>
    </source>
</evidence>
<feature type="transmembrane region" description="Helical" evidence="3">
    <location>
        <begin position="332"/>
        <end position="353"/>
    </location>
</feature>
<comment type="caution">
    <text evidence="5">The sequence shown here is derived from an EMBL/GenBank/DDBJ whole genome shotgun (WGS) entry which is preliminary data.</text>
</comment>
<gene>
    <name evidence="5" type="ORF">D0Z07_4992</name>
</gene>
<evidence type="ECO:0000259" key="4">
    <source>
        <dbReference type="PROSITE" id="PS50850"/>
    </source>
</evidence>
<feature type="transmembrane region" description="Helical" evidence="3">
    <location>
        <begin position="193"/>
        <end position="213"/>
    </location>
</feature>
<feature type="transmembrane region" description="Helical" evidence="3">
    <location>
        <begin position="158"/>
        <end position="181"/>
    </location>
</feature>
<dbReference type="Proteomes" id="UP000785200">
    <property type="component" value="Unassembled WGS sequence"/>
</dbReference>
<feature type="transmembrane region" description="Helical" evidence="3">
    <location>
        <begin position="423"/>
        <end position="445"/>
    </location>
</feature>
<feature type="domain" description="Major facilitator superfamily (MFS) profile" evidence="4">
    <location>
        <begin position="268"/>
        <end position="458"/>
    </location>
</feature>
<evidence type="ECO:0000313" key="6">
    <source>
        <dbReference type="Proteomes" id="UP000785200"/>
    </source>
</evidence>
<dbReference type="Pfam" id="PF07690">
    <property type="entry name" value="MFS_1"/>
    <property type="match status" value="1"/>
</dbReference>
<dbReference type="InterPro" id="IPR050327">
    <property type="entry name" value="Proton-linked_MCT"/>
</dbReference>
<feature type="transmembrane region" description="Helical" evidence="3">
    <location>
        <begin position="307"/>
        <end position="325"/>
    </location>
</feature>
<dbReference type="PANTHER" id="PTHR11360:SF177">
    <property type="entry name" value="RIBOFLAVIN TRANSPORTER MCH5"/>
    <property type="match status" value="1"/>
</dbReference>
<dbReference type="OrthoDB" id="410267at2759"/>
<keyword evidence="3" id="KW-1133">Transmembrane helix</keyword>
<feature type="transmembrane region" description="Helical" evidence="3">
    <location>
        <begin position="107"/>
        <end position="129"/>
    </location>
</feature>
<proteinExistence type="inferred from homology"/>
<comment type="subcellular location">
    <subcellularLocation>
        <location evidence="1">Membrane</location>
        <topology evidence="1">Multi-pass membrane protein</topology>
    </subcellularLocation>
</comment>
<dbReference type="AlphaFoldDB" id="A0A9P7AX13"/>
<feature type="transmembrane region" description="Helical" evidence="3">
    <location>
        <begin position="394"/>
        <end position="417"/>
    </location>
</feature>
<feature type="transmembrane region" description="Helical" evidence="3">
    <location>
        <begin position="225"/>
        <end position="246"/>
    </location>
</feature>
<reference evidence="5" key="1">
    <citation type="submission" date="2019-07" db="EMBL/GenBank/DDBJ databases">
        <title>Hyphodiscus hymeniophilus genome sequencing and assembly.</title>
        <authorList>
            <person name="Kramer G."/>
            <person name="Nodwell J."/>
        </authorList>
    </citation>
    <scope>NUCLEOTIDE SEQUENCE</scope>
    <source>
        <strain evidence="5">ATCC 34498</strain>
    </source>
</reference>
<feature type="transmembrane region" description="Helical" evidence="3">
    <location>
        <begin position="267"/>
        <end position="287"/>
    </location>
</feature>
<feature type="transmembrane region" description="Helical" evidence="3">
    <location>
        <begin position="136"/>
        <end position="152"/>
    </location>
</feature>
<dbReference type="EMBL" id="VNKQ01000009">
    <property type="protein sequence ID" value="KAG0648897.1"/>
    <property type="molecule type" value="Genomic_DNA"/>
</dbReference>
<dbReference type="SUPFAM" id="SSF103473">
    <property type="entry name" value="MFS general substrate transporter"/>
    <property type="match status" value="1"/>
</dbReference>
<dbReference type="InterPro" id="IPR020846">
    <property type="entry name" value="MFS_dom"/>
</dbReference>
<feature type="transmembrane region" description="Helical" evidence="3">
    <location>
        <begin position="359"/>
        <end position="382"/>
    </location>
</feature>
<dbReference type="InterPro" id="IPR011701">
    <property type="entry name" value="MFS"/>
</dbReference>
<comment type="similarity">
    <text evidence="2">Belongs to the major facilitator superfamily. Monocarboxylate porter (TC 2.A.1.13) family.</text>
</comment>
<keyword evidence="3" id="KW-0812">Transmembrane</keyword>
<dbReference type="GO" id="GO:0022857">
    <property type="term" value="F:transmembrane transporter activity"/>
    <property type="evidence" value="ECO:0007669"/>
    <property type="project" value="InterPro"/>
</dbReference>
<dbReference type="Gene3D" id="1.20.1250.20">
    <property type="entry name" value="MFS general substrate transporter like domains"/>
    <property type="match status" value="2"/>
</dbReference>
<organism evidence="5 6">
    <name type="scientific">Hyphodiscus hymeniophilus</name>
    <dbReference type="NCBI Taxonomy" id="353542"/>
    <lineage>
        <taxon>Eukaryota</taxon>
        <taxon>Fungi</taxon>
        <taxon>Dikarya</taxon>
        <taxon>Ascomycota</taxon>
        <taxon>Pezizomycotina</taxon>
        <taxon>Leotiomycetes</taxon>
        <taxon>Helotiales</taxon>
        <taxon>Hyphodiscaceae</taxon>
        <taxon>Hyphodiscus</taxon>
    </lineage>
</organism>
<keyword evidence="6" id="KW-1185">Reference proteome</keyword>
<dbReference type="InterPro" id="IPR036259">
    <property type="entry name" value="MFS_trans_sf"/>
</dbReference>
<evidence type="ECO:0000256" key="2">
    <source>
        <dbReference type="ARBA" id="ARBA00006727"/>
    </source>
</evidence>
<evidence type="ECO:0000256" key="1">
    <source>
        <dbReference type="ARBA" id="ARBA00004141"/>
    </source>
</evidence>
<name>A0A9P7AX13_9HELO</name>
<feature type="transmembrane region" description="Helical" evidence="3">
    <location>
        <begin position="64"/>
        <end position="87"/>
    </location>
</feature>
<dbReference type="GO" id="GO:0016020">
    <property type="term" value="C:membrane"/>
    <property type="evidence" value="ECO:0007669"/>
    <property type="project" value="UniProtKB-SubCell"/>
</dbReference>